<feature type="transmembrane region" description="Helical" evidence="5">
    <location>
        <begin position="522"/>
        <end position="545"/>
    </location>
</feature>
<comment type="subcellular location">
    <subcellularLocation>
        <location evidence="1">Membrane</location>
        <topology evidence="1">Multi-pass membrane protein</topology>
    </subcellularLocation>
</comment>
<protein>
    <submittedName>
        <fullName evidence="7">Major facilitator superfamily domain-containing protein</fullName>
    </submittedName>
</protein>
<feature type="transmembrane region" description="Helical" evidence="5">
    <location>
        <begin position="47"/>
        <end position="67"/>
    </location>
</feature>
<keyword evidence="2 5" id="KW-0812">Transmembrane</keyword>
<feature type="transmembrane region" description="Helical" evidence="5">
    <location>
        <begin position="294"/>
        <end position="314"/>
    </location>
</feature>
<feature type="domain" description="Major facilitator superfamily (MFS) profile" evidence="6">
    <location>
        <begin position="49"/>
        <end position="548"/>
    </location>
</feature>
<evidence type="ECO:0000256" key="1">
    <source>
        <dbReference type="ARBA" id="ARBA00004141"/>
    </source>
</evidence>
<keyword evidence="8" id="KW-1185">Reference proteome</keyword>
<feature type="transmembrane region" description="Helical" evidence="5">
    <location>
        <begin position="334"/>
        <end position="352"/>
    </location>
</feature>
<dbReference type="EMBL" id="JBFTWV010000010">
    <property type="protein sequence ID" value="KAL2798897.1"/>
    <property type="molecule type" value="Genomic_DNA"/>
</dbReference>
<evidence type="ECO:0000259" key="6">
    <source>
        <dbReference type="PROSITE" id="PS50850"/>
    </source>
</evidence>
<feature type="transmembrane region" description="Helical" evidence="5">
    <location>
        <begin position="173"/>
        <end position="192"/>
    </location>
</feature>
<dbReference type="Gene3D" id="1.20.1250.20">
    <property type="entry name" value="MFS general substrate transporter like domains"/>
    <property type="match status" value="1"/>
</dbReference>
<evidence type="ECO:0000256" key="2">
    <source>
        <dbReference type="ARBA" id="ARBA00022692"/>
    </source>
</evidence>
<sequence length="597" mass="64707">MSDHDNLPRQQAPGVSVDTAEIEKSTPSATVTAMSDQYCIKSTREKIFIITLTSLAMIITMIATNIVLPVLPILQAQYGVSTTQMNLLVTVFSLVQGLTPALMSALSDLQGRRIAWMFTLLLYLVANIGLAMQDSYIALIVLRCLQSLGSSCAIPFGFAIAADISSPAERGRYIGPLQGSVMGAFAFGPVIGGLLEPSLGWRSIFWFLAIGSGAALLAYVLVIPETARNIVGNGSTEPEGWWRQPVLRNFQRYLQRSSSKDADMQRDGSTGPEKGQVNVAKILRAFTILAEKDALILVIFTSLFYSGVTAMWATTGSHFGALYRLSTLNVGFSFLPYGIAGGIGSVISGKLLDLNYRRIQNHQQLLTEKDDAALQSAYADFPYEVARLQVAIPFALLASLSLLTYGWIIETNQSLAVALTFQALIGFSGTPLLGVIYTLLIDLYPTQAVATQGAADLVRCWMGALFAAVIDYMLSTSPKYHQPGRTNQHFPTLQSLSPHLTSSLPQPSPNMTNPEHRPKSRAILTFIILVFLTNLGILALLGVLISQAFVVNDKLHSGDATVVAHIAQDYLPVSVMTMPSPVYVHVMNTPVVRADID</sequence>
<feature type="transmembrane region" description="Helical" evidence="5">
    <location>
        <begin position="204"/>
        <end position="223"/>
    </location>
</feature>
<keyword evidence="4 5" id="KW-0472">Membrane</keyword>
<reference evidence="7 8" key="1">
    <citation type="submission" date="2024-07" db="EMBL/GenBank/DDBJ databases">
        <title>Section-level genome sequencing and comparative genomics of Aspergillus sections Usti and Cavernicolus.</title>
        <authorList>
            <consortium name="Lawrence Berkeley National Laboratory"/>
            <person name="Nybo J.L."/>
            <person name="Vesth T.C."/>
            <person name="Theobald S."/>
            <person name="Frisvad J.C."/>
            <person name="Larsen T.O."/>
            <person name="Kjaerboelling I."/>
            <person name="Rothschild-Mancinelli K."/>
            <person name="Lyhne E.K."/>
            <person name="Kogle M.E."/>
            <person name="Barry K."/>
            <person name="Clum A."/>
            <person name="Na H."/>
            <person name="Ledsgaard L."/>
            <person name="Lin J."/>
            <person name="Lipzen A."/>
            <person name="Kuo A."/>
            <person name="Riley R."/>
            <person name="Mondo S."/>
            <person name="Labutti K."/>
            <person name="Haridas S."/>
            <person name="Pangalinan J."/>
            <person name="Salamov A.A."/>
            <person name="Simmons B.A."/>
            <person name="Magnuson J.K."/>
            <person name="Chen J."/>
            <person name="Drula E."/>
            <person name="Henrissat B."/>
            <person name="Wiebenga A."/>
            <person name="Lubbers R.J."/>
            <person name="Gomes A.C."/>
            <person name="Makela M.R."/>
            <person name="Stajich J."/>
            <person name="Grigoriev I.V."/>
            <person name="Mortensen U.H."/>
            <person name="De Vries R.P."/>
            <person name="Baker S.E."/>
            <person name="Andersen M.R."/>
        </authorList>
    </citation>
    <scope>NUCLEOTIDE SEQUENCE [LARGE SCALE GENOMIC DNA]</scope>
    <source>
        <strain evidence="7 8">CBS 209.92</strain>
    </source>
</reference>
<proteinExistence type="predicted"/>
<dbReference type="PANTHER" id="PTHR23502:SF150">
    <property type="entry name" value="MAJOR FACILITATOR SUPERFAMILY (MFS) PROFILE DOMAIN-CONTAINING PROTEIN-RELATED"/>
    <property type="match status" value="1"/>
</dbReference>
<feature type="transmembrane region" description="Helical" evidence="5">
    <location>
        <begin position="136"/>
        <end position="161"/>
    </location>
</feature>
<evidence type="ECO:0000256" key="4">
    <source>
        <dbReference type="ARBA" id="ARBA00023136"/>
    </source>
</evidence>
<dbReference type="InterPro" id="IPR020846">
    <property type="entry name" value="MFS_dom"/>
</dbReference>
<comment type="caution">
    <text evidence="7">The sequence shown here is derived from an EMBL/GenBank/DDBJ whole genome shotgun (WGS) entry which is preliminary data.</text>
</comment>
<keyword evidence="3 5" id="KW-1133">Transmembrane helix</keyword>
<dbReference type="Pfam" id="PF07690">
    <property type="entry name" value="MFS_1"/>
    <property type="match status" value="1"/>
</dbReference>
<feature type="transmembrane region" description="Helical" evidence="5">
    <location>
        <begin position="114"/>
        <end position="130"/>
    </location>
</feature>
<dbReference type="SUPFAM" id="SSF103473">
    <property type="entry name" value="MFS general substrate transporter"/>
    <property type="match status" value="1"/>
</dbReference>
<dbReference type="Proteomes" id="UP001610563">
    <property type="component" value="Unassembled WGS sequence"/>
</dbReference>
<feature type="transmembrane region" description="Helical" evidence="5">
    <location>
        <begin position="390"/>
        <end position="409"/>
    </location>
</feature>
<dbReference type="PROSITE" id="PS50850">
    <property type="entry name" value="MFS"/>
    <property type="match status" value="1"/>
</dbReference>
<accession>A0ABR4GIL5</accession>
<dbReference type="InterPro" id="IPR011701">
    <property type="entry name" value="MFS"/>
</dbReference>
<dbReference type="InterPro" id="IPR036259">
    <property type="entry name" value="MFS_trans_sf"/>
</dbReference>
<feature type="transmembrane region" description="Helical" evidence="5">
    <location>
        <begin position="87"/>
        <end position="107"/>
    </location>
</feature>
<evidence type="ECO:0000256" key="3">
    <source>
        <dbReference type="ARBA" id="ARBA00022989"/>
    </source>
</evidence>
<evidence type="ECO:0000313" key="8">
    <source>
        <dbReference type="Proteomes" id="UP001610563"/>
    </source>
</evidence>
<feature type="transmembrane region" description="Helical" evidence="5">
    <location>
        <begin position="415"/>
        <end position="441"/>
    </location>
</feature>
<organism evidence="7 8">
    <name type="scientific">Aspergillus keveii</name>
    <dbReference type="NCBI Taxonomy" id="714993"/>
    <lineage>
        <taxon>Eukaryota</taxon>
        <taxon>Fungi</taxon>
        <taxon>Dikarya</taxon>
        <taxon>Ascomycota</taxon>
        <taxon>Pezizomycotina</taxon>
        <taxon>Eurotiomycetes</taxon>
        <taxon>Eurotiomycetidae</taxon>
        <taxon>Eurotiales</taxon>
        <taxon>Aspergillaceae</taxon>
        <taxon>Aspergillus</taxon>
        <taxon>Aspergillus subgen. Nidulantes</taxon>
    </lineage>
</organism>
<name>A0ABR4GIL5_9EURO</name>
<dbReference type="PANTHER" id="PTHR23502">
    <property type="entry name" value="MAJOR FACILITATOR SUPERFAMILY"/>
    <property type="match status" value="1"/>
</dbReference>
<gene>
    <name evidence="7" type="ORF">BJX66DRAFT_333570</name>
</gene>
<evidence type="ECO:0000256" key="5">
    <source>
        <dbReference type="SAM" id="Phobius"/>
    </source>
</evidence>
<evidence type="ECO:0000313" key="7">
    <source>
        <dbReference type="EMBL" id="KAL2798897.1"/>
    </source>
</evidence>